<keyword evidence="2" id="KW-1185">Reference proteome</keyword>
<sequence>MWTVQVEAHDRHLKASIFKSEPEHKLRPAVAQSNLKTITDQPTSTETLNTNIALPVV</sequence>
<dbReference type="Proteomes" id="UP000606974">
    <property type="component" value="Unassembled WGS sequence"/>
</dbReference>
<organism evidence="1 2">
    <name type="scientific">Endocarpon pusillum</name>
    <dbReference type="NCBI Taxonomy" id="364733"/>
    <lineage>
        <taxon>Eukaryota</taxon>
        <taxon>Fungi</taxon>
        <taxon>Dikarya</taxon>
        <taxon>Ascomycota</taxon>
        <taxon>Pezizomycotina</taxon>
        <taxon>Eurotiomycetes</taxon>
        <taxon>Chaetothyriomycetidae</taxon>
        <taxon>Verrucariales</taxon>
        <taxon>Verrucariaceae</taxon>
        <taxon>Endocarpon</taxon>
    </lineage>
</organism>
<reference evidence="1" key="1">
    <citation type="submission" date="2020-02" db="EMBL/GenBank/DDBJ databases">
        <authorList>
            <person name="Palmer J.M."/>
        </authorList>
    </citation>
    <scope>NUCLEOTIDE SEQUENCE</scope>
    <source>
        <strain evidence="1">EPUS1.4</strain>
        <tissue evidence="1">Thallus</tissue>
    </source>
</reference>
<protein>
    <submittedName>
        <fullName evidence="1">Uncharacterized protein</fullName>
    </submittedName>
</protein>
<gene>
    <name evidence="1" type="ORF">GJ744_001791</name>
</gene>
<evidence type="ECO:0000313" key="2">
    <source>
        <dbReference type="Proteomes" id="UP000606974"/>
    </source>
</evidence>
<accession>A0A8H7ABK4</accession>
<evidence type="ECO:0000313" key="1">
    <source>
        <dbReference type="EMBL" id="KAF7504722.1"/>
    </source>
</evidence>
<proteinExistence type="predicted"/>
<comment type="caution">
    <text evidence="1">The sequence shown here is derived from an EMBL/GenBank/DDBJ whole genome shotgun (WGS) entry which is preliminary data.</text>
</comment>
<dbReference type="EMBL" id="JAACFV010000129">
    <property type="protein sequence ID" value="KAF7504722.1"/>
    <property type="molecule type" value="Genomic_DNA"/>
</dbReference>
<dbReference type="AlphaFoldDB" id="A0A8H7ABK4"/>
<name>A0A8H7ABK4_9EURO</name>